<organism evidence="1 2">
    <name type="scientific">Cymbomonas tetramitiformis</name>
    <dbReference type="NCBI Taxonomy" id="36881"/>
    <lineage>
        <taxon>Eukaryota</taxon>
        <taxon>Viridiplantae</taxon>
        <taxon>Chlorophyta</taxon>
        <taxon>Pyramimonadophyceae</taxon>
        <taxon>Pyramimonadales</taxon>
        <taxon>Pyramimonadaceae</taxon>
        <taxon>Cymbomonas</taxon>
    </lineage>
</organism>
<gene>
    <name evidence="1" type="ORF">CYMTET_23787</name>
</gene>
<evidence type="ECO:0000313" key="2">
    <source>
        <dbReference type="Proteomes" id="UP001190700"/>
    </source>
</evidence>
<sequence length="241" mass="26563">MMIMTMKPLSITTSHDNSRRASSNYCRNKSLKRGRHVVPNRFKVQAESGNHAAATSRRYVLRLTGVAVASPILPAYANPSLISSLQSPLQDLIAPGHWVGQFVGLNSKTEKWEFTTSSPDEISAALVEVLQELGPDRQSKLLMPNFKVARADSRKVHVLTWTNAEWLDSLDVSLAPVGRGCVATASFYATGFLPTWFPLAPVVNVAFAWFPFASPGPRGEMLQDFRLRVIKALLVKKLEGS</sequence>
<reference evidence="1 2" key="1">
    <citation type="journal article" date="2015" name="Genome Biol. Evol.">
        <title>Comparative Genomics of a Bacterivorous Green Alga Reveals Evolutionary Causalities and Consequences of Phago-Mixotrophic Mode of Nutrition.</title>
        <authorList>
            <person name="Burns J.A."/>
            <person name="Paasch A."/>
            <person name="Narechania A."/>
            <person name="Kim E."/>
        </authorList>
    </citation>
    <scope>NUCLEOTIDE SEQUENCE [LARGE SCALE GENOMIC DNA]</scope>
    <source>
        <strain evidence="1 2">PLY_AMNH</strain>
    </source>
</reference>
<dbReference type="EMBL" id="LGRX02012262">
    <property type="protein sequence ID" value="KAK3267671.1"/>
    <property type="molecule type" value="Genomic_DNA"/>
</dbReference>
<evidence type="ECO:0000313" key="1">
    <source>
        <dbReference type="EMBL" id="KAK3267671.1"/>
    </source>
</evidence>
<dbReference type="AlphaFoldDB" id="A0AAE0FX23"/>
<keyword evidence="2" id="KW-1185">Reference proteome</keyword>
<accession>A0AAE0FX23</accession>
<dbReference type="Proteomes" id="UP001190700">
    <property type="component" value="Unassembled WGS sequence"/>
</dbReference>
<name>A0AAE0FX23_9CHLO</name>
<proteinExistence type="predicted"/>
<protein>
    <submittedName>
        <fullName evidence="1">Uncharacterized protein</fullName>
    </submittedName>
</protein>
<comment type="caution">
    <text evidence="1">The sequence shown here is derived from an EMBL/GenBank/DDBJ whole genome shotgun (WGS) entry which is preliminary data.</text>
</comment>